<accession>A0A5C4M4G1</accession>
<sequence length="140" mass="15760">MSFLLDTNAISEWVKPRPDPGVVRWFDQVDEDRTYLSVITLGELRKGVNRLAVSRRRDRLDHWLTTELPDRFGNRILPVDTAVADAWGQLLARTETAGTPIHGTDALIAATASTHHLQVVTRNVTHFQPAGIDILNPWQT</sequence>
<keyword evidence="2 8" id="KW-1277">Toxin-antitoxin system</keyword>
<comment type="cofactor">
    <cofactor evidence="1 8">
        <name>Mg(2+)</name>
        <dbReference type="ChEBI" id="CHEBI:18420"/>
    </cofactor>
</comment>
<comment type="similarity">
    <text evidence="7 8">Belongs to the PINc/VapC protein family.</text>
</comment>
<evidence type="ECO:0000256" key="3">
    <source>
        <dbReference type="ARBA" id="ARBA00022722"/>
    </source>
</evidence>
<dbReference type="Gene3D" id="3.40.50.1010">
    <property type="entry name" value="5'-nuclease"/>
    <property type="match status" value="1"/>
</dbReference>
<dbReference type="Pfam" id="PF01850">
    <property type="entry name" value="PIN"/>
    <property type="match status" value="1"/>
</dbReference>
<dbReference type="SUPFAM" id="SSF88723">
    <property type="entry name" value="PIN domain-like"/>
    <property type="match status" value="1"/>
</dbReference>
<feature type="domain" description="PIN" evidence="9">
    <location>
        <begin position="4"/>
        <end position="123"/>
    </location>
</feature>
<keyword evidence="5 8" id="KW-0378">Hydrolase</keyword>
<dbReference type="HAMAP" id="MF_00265">
    <property type="entry name" value="VapC_Nob1"/>
    <property type="match status" value="1"/>
</dbReference>
<evidence type="ECO:0000256" key="2">
    <source>
        <dbReference type="ARBA" id="ARBA00022649"/>
    </source>
</evidence>
<evidence type="ECO:0000256" key="6">
    <source>
        <dbReference type="ARBA" id="ARBA00022842"/>
    </source>
</evidence>
<gene>
    <name evidence="8" type="primary">vapC</name>
    <name evidence="10" type="ORF">FG385_15540</name>
</gene>
<dbReference type="PANTHER" id="PTHR33653:SF1">
    <property type="entry name" value="RIBONUCLEASE VAPC2"/>
    <property type="match status" value="1"/>
</dbReference>
<dbReference type="Proteomes" id="UP000305546">
    <property type="component" value="Unassembled WGS sequence"/>
</dbReference>
<feature type="binding site" evidence="8">
    <location>
        <position position="105"/>
    </location>
    <ligand>
        <name>Mg(2+)</name>
        <dbReference type="ChEBI" id="CHEBI:18420"/>
    </ligand>
</feature>
<keyword evidence="8" id="KW-0800">Toxin</keyword>
<dbReference type="InterPro" id="IPR029060">
    <property type="entry name" value="PIN-like_dom_sf"/>
</dbReference>
<evidence type="ECO:0000256" key="8">
    <source>
        <dbReference type="HAMAP-Rule" id="MF_00265"/>
    </source>
</evidence>
<proteinExistence type="inferred from homology"/>
<dbReference type="InterPro" id="IPR022907">
    <property type="entry name" value="VapC_family"/>
</dbReference>
<evidence type="ECO:0000256" key="1">
    <source>
        <dbReference type="ARBA" id="ARBA00001946"/>
    </source>
</evidence>
<dbReference type="PANTHER" id="PTHR33653">
    <property type="entry name" value="RIBONUCLEASE VAPC2"/>
    <property type="match status" value="1"/>
</dbReference>
<evidence type="ECO:0000256" key="5">
    <source>
        <dbReference type="ARBA" id="ARBA00022801"/>
    </source>
</evidence>
<dbReference type="CDD" id="cd18746">
    <property type="entry name" value="PIN_VapC4-5_FitB-like"/>
    <property type="match status" value="1"/>
</dbReference>
<evidence type="ECO:0000313" key="10">
    <source>
        <dbReference type="EMBL" id="TNC25062.1"/>
    </source>
</evidence>
<keyword evidence="4 8" id="KW-0479">Metal-binding</keyword>
<dbReference type="InterPro" id="IPR002716">
    <property type="entry name" value="PIN_dom"/>
</dbReference>
<evidence type="ECO:0000256" key="4">
    <source>
        <dbReference type="ARBA" id="ARBA00022723"/>
    </source>
</evidence>
<comment type="caution">
    <text evidence="10">The sequence shown here is derived from an EMBL/GenBank/DDBJ whole genome shotgun (WGS) entry which is preliminary data.</text>
</comment>
<name>A0A5C4M4G1_9PSEU</name>
<feature type="binding site" evidence="8">
    <location>
        <position position="6"/>
    </location>
    <ligand>
        <name>Mg(2+)</name>
        <dbReference type="ChEBI" id="CHEBI:18420"/>
    </ligand>
</feature>
<reference evidence="10 11" key="1">
    <citation type="submission" date="2019-06" db="EMBL/GenBank/DDBJ databases">
        <title>Amycolatopsis alkalitolerans sp. nov., isolated from Gastrodia elata Blume.</title>
        <authorList>
            <person name="Narsing Rao M.P."/>
            <person name="Li W.J."/>
        </authorList>
    </citation>
    <scope>NUCLEOTIDE SEQUENCE [LARGE SCALE GENOMIC DNA]</scope>
    <source>
        <strain evidence="10 11">SYSUP0005</strain>
    </source>
</reference>
<organism evidence="10 11">
    <name type="scientific">Amycolatopsis alkalitolerans</name>
    <dbReference type="NCBI Taxonomy" id="2547244"/>
    <lineage>
        <taxon>Bacteria</taxon>
        <taxon>Bacillati</taxon>
        <taxon>Actinomycetota</taxon>
        <taxon>Actinomycetes</taxon>
        <taxon>Pseudonocardiales</taxon>
        <taxon>Pseudonocardiaceae</taxon>
        <taxon>Amycolatopsis</taxon>
    </lineage>
</organism>
<dbReference type="InterPro" id="IPR050556">
    <property type="entry name" value="Type_II_TA_system_RNase"/>
</dbReference>
<protein>
    <recommendedName>
        <fullName evidence="8">Ribonuclease VapC</fullName>
        <shortName evidence="8">RNase VapC</shortName>
        <ecNumber evidence="8">3.1.-.-</ecNumber>
    </recommendedName>
    <alternativeName>
        <fullName evidence="8">Toxin VapC</fullName>
    </alternativeName>
</protein>
<dbReference type="GO" id="GO:0000287">
    <property type="term" value="F:magnesium ion binding"/>
    <property type="evidence" value="ECO:0007669"/>
    <property type="project" value="UniProtKB-UniRule"/>
</dbReference>
<dbReference type="AlphaFoldDB" id="A0A5C4M4G1"/>
<keyword evidence="6 8" id="KW-0460">Magnesium</keyword>
<dbReference type="GO" id="GO:0016787">
    <property type="term" value="F:hydrolase activity"/>
    <property type="evidence" value="ECO:0007669"/>
    <property type="project" value="UniProtKB-KW"/>
</dbReference>
<keyword evidence="11" id="KW-1185">Reference proteome</keyword>
<evidence type="ECO:0000256" key="7">
    <source>
        <dbReference type="ARBA" id="ARBA00038093"/>
    </source>
</evidence>
<comment type="function">
    <text evidence="8">Toxic component of a toxin-antitoxin (TA) system. An RNase.</text>
</comment>
<keyword evidence="3 8" id="KW-0540">Nuclease</keyword>
<dbReference type="RefSeq" id="WP_139097450.1">
    <property type="nucleotide sequence ID" value="NZ_VDFW01000012.1"/>
</dbReference>
<dbReference type="EC" id="3.1.-.-" evidence="8"/>
<evidence type="ECO:0000313" key="11">
    <source>
        <dbReference type="Proteomes" id="UP000305546"/>
    </source>
</evidence>
<evidence type="ECO:0000259" key="9">
    <source>
        <dbReference type="Pfam" id="PF01850"/>
    </source>
</evidence>
<dbReference type="EMBL" id="VDFW01000012">
    <property type="protein sequence ID" value="TNC25062.1"/>
    <property type="molecule type" value="Genomic_DNA"/>
</dbReference>
<dbReference type="GO" id="GO:0090729">
    <property type="term" value="F:toxin activity"/>
    <property type="evidence" value="ECO:0007669"/>
    <property type="project" value="UniProtKB-KW"/>
</dbReference>
<dbReference type="GO" id="GO:0004540">
    <property type="term" value="F:RNA nuclease activity"/>
    <property type="evidence" value="ECO:0007669"/>
    <property type="project" value="InterPro"/>
</dbReference>
<dbReference type="OrthoDB" id="9804823at2"/>